<dbReference type="GO" id="GO:0047536">
    <property type="term" value="F:2-aminoadipate transaminase activity"/>
    <property type="evidence" value="ECO:0007669"/>
    <property type="project" value="TreeGrafter"/>
</dbReference>
<feature type="domain" description="Aminotransferase class I/classII large" evidence="1">
    <location>
        <begin position="29"/>
        <end position="417"/>
    </location>
</feature>
<dbReference type="CDD" id="cd00609">
    <property type="entry name" value="AAT_like"/>
    <property type="match status" value="1"/>
</dbReference>
<organism evidence="2 3">
    <name type="scientific">Branchiostoma belcheri</name>
    <name type="common">Amphioxus</name>
    <dbReference type="NCBI Taxonomy" id="7741"/>
    <lineage>
        <taxon>Eukaryota</taxon>
        <taxon>Metazoa</taxon>
        <taxon>Chordata</taxon>
        <taxon>Cephalochordata</taxon>
        <taxon>Leptocardii</taxon>
        <taxon>Amphioxiformes</taxon>
        <taxon>Branchiostomatidae</taxon>
        <taxon>Branchiostoma</taxon>
    </lineage>
</organism>
<protein>
    <submittedName>
        <fullName evidence="3">Uncharacterized protein LOC109466195 isoform X1</fullName>
    </submittedName>
</protein>
<accession>A0A6P4YQD2</accession>
<dbReference type="InterPro" id="IPR004839">
    <property type="entry name" value="Aminotransferase_I/II_large"/>
</dbReference>
<evidence type="ECO:0000313" key="3">
    <source>
        <dbReference type="RefSeq" id="XP_019619421.1"/>
    </source>
</evidence>
<dbReference type="InterPro" id="IPR015424">
    <property type="entry name" value="PyrdxlP-dep_Trfase"/>
</dbReference>
<dbReference type="Pfam" id="PF00155">
    <property type="entry name" value="Aminotran_1_2"/>
    <property type="match status" value="1"/>
</dbReference>
<dbReference type="PANTHER" id="PTHR42858:SF1">
    <property type="entry name" value="LD15494P"/>
    <property type="match status" value="1"/>
</dbReference>
<evidence type="ECO:0000259" key="1">
    <source>
        <dbReference type="Pfam" id="PF00155"/>
    </source>
</evidence>
<dbReference type="KEGG" id="bbel:109466195"/>
<dbReference type="Gene3D" id="3.90.1150.10">
    <property type="entry name" value="Aspartate Aminotransferase, domain 1"/>
    <property type="match status" value="1"/>
</dbReference>
<dbReference type="SUPFAM" id="SSF53383">
    <property type="entry name" value="PLP-dependent transferases"/>
    <property type="match status" value="1"/>
</dbReference>
<dbReference type="InterPro" id="IPR015421">
    <property type="entry name" value="PyrdxlP-dep_Trfase_major"/>
</dbReference>
<dbReference type="Proteomes" id="UP000515135">
    <property type="component" value="Unplaced"/>
</dbReference>
<dbReference type="Gene3D" id="3.40.640.10">
    <property type="entry name" value="Type I PLP-dependent aspartate aminotransferase-like (Major domain)"/>
    <property type="match status" value="1"/>
</dbReference>
<dbReference type="AlphaFoldDB" id="A0A6P4YQD2"/>
<name>A0A6P4YQD2_BRABE</name>
<dbReference type="GeneID" id="109466195"/>
<dbReference type="OrthoDB" id="7042322at2759"/>
<dbReference type="RefSeq" id="XP_019619421.1">
    <property type="nucleotide sequence ID" value="XM_019763862.1"/>
</dbReference>
<keyword evidence="2" id="KW-1185">Reference proteome</keyword>
<sequence>MSSPTEDVQCKVDAKDAYDEQNMFENGRINLQIGAPAYTILQQCARIMRVATEHRMKSEEKEGFLFQYGPRNGDIAYRKELASFLTRHYRYPVDSSSLVVTAGATQGLFMLASLLFNRGDVVFVEDPTYFIGFQILKTDLGLKTISVPMDEEGINVDMLDGLLEEHKKSPTVCVTEDRPFWTMLYLIPTFHNPTGRCLSQRRCRQLVQVARKHHILVVCDDVYNTLCYEKDSQGNFVTPPPALISFDQETDPGFHGNVVSNGSFSKILSPGLRLGWIQAPKKIRSLIMNSSYCDSGGAFNNYTSGIIASALQLGLVEQNLGKIQEIYARNMNAVHKIIIEEWPTGVSCLLPKGGFFIWVEFPQGFSCTELKKICIMDHNVSFYVGSICSPQGLFENCLRVCFALYDLETLTDAVRKIGQCARLMMETT</sequence>
<dbReference type="GO" id="GO:0030170">
    <property type="term" value="F:pyridoxal phosphate binding"/>
    <property type="evidence" value="ECO:0007669"/>
    <property type="project" value="InterPro"/>
</dbReference>
<dbReference type="InterPro" id="IPR015422">
    <property type="entry name" value="PyrdxlP-dep_Trfase_small"/>
</dbReference>
<dbReference type="PANTHER" id="PTHR42858">
    <property type="entry name" value="AMINOTRANSFERASE"/>
    <property type="match status" value="1"/>
</dbReference>
<reference evidence="3" key="1">
    <citation type="submission" date="2025-08" db="UniProtKB">
        <authorList>
            <consortium name="RefSeq"/>
        </authorList>
    </citation>
    <scope>IDENTIFICATION</scope>
    <source>
        <tissue evidence="3">Gonad</tissue>
    </source>
</reference>
<gene>
    <name evidence="3" type="primary">LOC109466195</name>
</gene>
<evidence type="ECO:0000313" key="2">
    <source>
        <dbReference type="Proteomes" id="UP000515135"/>
    </source>
</evidence>
<proteinExistence type="predicted"/>